<evidence type="ECO:0000313" key="2">
    <source>
        <dbReference type="EMBL" id="OIN57445.1"/>
    </source>
</evidence>
<protein>
    <submittedName>
        <fullName evidence="2">Uncharacterized protein</fullName>
    </submittedName>
</protein>
<dbReference type="AlphaFoldDB" id="A0A1S2VGR8"/>
<evidence type="ECO:0000313" key="3">
    <source>
        <dbReference type="Proteomes" id="UP000181790"/>
    </source>
</evidence>
<dbReference type="EMBL" id="MORL01000012">
    <property type="protein sequence ID" value="OIN57445.1"/>
    <property type="molecule type" value="Genomic_DNA"/>
</dbReference>
<dbReference type="Proteomes" id="UP000181790">
    <property type="component" value="Unassembled WGS sequence"/>
</dbReference>
<keyword evidence="3" id="KW-1185">Reference proteome</keyword>
<keyword evidence="1" id="KW-0732">Signal</keyword>
<sequence length="141" mass="15745">MKTTVFTLALCLAVSTATLAQSASFFNNPIQLNGYPLDYSNFTLLSRGVMTLVDPGGSSEKGKQVPFRVYLRRKGVVITEGGMSDKTEYRNVPIHQILSKALPGDELVIDPLYRNDRINRQVITLRMFSWLLFRGVRGDGC</sequence>
<dbReference type="RefSeq" id="WP_071504905.1">
    <property type="nucleotide sequence ID" value="NZ_MORL01000012.1"/>
</dbReference>
<organism evidence="2 3">
    <name type="scientific">Arsenicibacter rosenii</name>
    <dbReference type="NCBI Taxonomy" id="1750698"/>
    <lineage>
        <taxon>Bacteria</taxon>
        <taxon>Pseudomonadati</taxon>
        <taxon>Bacteroidota</taxon>
        <taxon>Cytophagia</taxon>
        <taxon>Cytophagales</taxon>
        <taxon>Spirosomataceae</taxon>
        <taxon>Arsenicibacter</taxon>
    </lineage>
</organism>
<feature type="signal peptide" evidence="1">
    <location>
        <begin position="1"/>
        <end position="20"/>
    </location>
</feature>
<evidence type="ECO:0000256" key="1">
    <source>
        <dbReference type="SAM" id="SignalP"/>
    </source>
</evidence>
<feature type="chain" id="PRO_5010189599" evidence="1">
    <location>
        <begin position="21"/>
        <end position="141"/>
    </location>
</feature>
<comment type="caution">
    <text evidence="2">The sequence shown here is derived from an EMBL/GenBank/DDBJ whole genome shotgun (WGS) entry which is preliminary data.</text>
</comment>
<reference evidence="2 3" key="1">
    <citation type="submission" date="2016-10" db="EMBL/GenBank/DDBJ databases">
        <title>Arsenicibacter rosenii gen. nov., sp. nov., an efficient arsenic-methylating bacterium isolated from an arsenic-contaminated paddy soil.</title>
        <authorList>
            <person name="Huang K."/>
        </authorList>
    </citation>
    <scope>NUCLEOTIDE SEQUENCE [LARGE SCALE GENOMIC DNA]</scope>
    <source>
        <strain evidence="2 3">SM-1</strain>
    </source>
</reference>
<name>A0A1S2VGR8_9BACT</name>
<gene>
    <name evidence="2" type="ORF">BLX24_19640</name>
</gene>
<proteinExistence type="predicted"/>
<dbReference type="OrthoDB" id="953615at2"/>
<accession>A0A1S2VGR8</accession>